<dbReference type="GO" id="GO:0160140">
    <property type="term" value="F:23S rRNA pseudouridine(1911/1915/1917) synthase activity"/>
    <property type="evidence" value="ECO:0007669"/>
    <property type="project" value="UniProtKB-EC"/>
</dbReference>
<dbReference type="CDD" id="cd00165">
    <property type="entry name" value="S4"/>
    <property type="match status" value="1"/>
</dbReference>
<dbReference type="PROSITE" id="PS01129">
    <property type="entry name" value="PSI_RLU"/>
    <property type="match status" value="1"/>
</dbReference>
<dbReference type="RefSeq" id="WP_123520760.1">
    <property type="nucleotide sequence ID" value="NZ_JBHLWF010000086.1"/>
</dbReference>
<dbReference type="SUPFAM" id="SSF55174">
    <property type="entry name" value="Alpha-L RNA-binding motif"/>
    <property type="match status" value="1"/>
</dbReference>
<dbReference type="Pfam" id="PF00849">
    <property type="entry name" value="PseudoU_synth_2"/>
    <property type="match status" value="1"/>
</dbReference>
<evidence type="ECO:0000256" key="3">
    <source>
        <dbReference type="ARBA" id="ARBA00036882"/>
    </source>
</evidence>
<dbReference type="PANTHER" id="PTHR21600">
    <property type="entry name" value="MITOCHONDRIAL RNA PSEUDOURIDINE SYNTHASE"/>
    <property type="match status" value="1"/>
</dbReference>
<dbReference type="OrthoDB" id="9807829at2"/>
<evidence type="ECO:0000256" key="5">
    <source>
        <dbReference type="PROSITE-ProRule" id="PRU00182"/>
    </source>
</evidence>
<comment type="similarity">
    <text evidence="1 6">Belongs to the pseudouridine synthase RluA family.</text>
</comment>
<protein>
    <recommendedName>
        <fullName evidence="6">Pseudouridine synthase</fullName>
        <ecNumber evidence="6">5.4.99.-</ecNumber>
    </recommendedName>
</protein>
<dbReference type="InterPro" id="IPR002942">
    <property type="entry name" value="S4_RNA-bd"/>
</dbReference>
<sequence length="329" mass="35445">MIAETPNGPAQQRAIQAERLQARADVPDSAGGRRVDQVAAELFPEHSRSRLGDWLKAGALRLDGRTVKPSERVLGGEVLVLDVELAPVGHDAPEAIDLDILHEDAACLVLNKPPGLTVHPGAGQSSGTLVNALLHREPALAMLPRAGLVHRLDKDTSGALVVARTLAAHTALTAALARRELHRQYIAVVQGVVIAGDSIDAPIGRHPRDRLRKAVREDGRPATTHYRVRERWRDHSLLELRLETGRTHQIRVHLAHIGFPIVGDPLYGGGLKLPRGASEPVREALRGWRRQALHAERLAFASPDGGQAVDVLAPPPADLSALVDVLRAG</sequence>
<evidence type="ECO:0000259" key="7">
    <source>
        <dbReference type="SMART" id="SM00363"/>
    </source>
</evidence>
<comment type="catalytic activity">
    <reaction evidence="6">
        <text>a uridine in RNA = a pseudouridine in RNA</text>
        <dbReference type="Rhea" id="RHEA:48348"/>
        <dbReference type="Rhea" id="RHEA-COMP:12068"/>
        <dbReference type="Rhea" id="RHEA-COMP:12069"/>
        <dbReference type="ChEBI" id="CHEBI:65314"/>
        <dbReference type="ChEBI" id="CHEBI:65315"/>
    </reaction>
</comment>
<dbReference type="PANTHER" id="PTHR21600:SF44">
    <property type="entry name" value="RIBOSOMAL LARGE SUBUNIT PSEUDOURIDINE SYNTHASE D"/>
    <property type="match status" value="1"/>
</dbReference>
<feature type="active site" evidence="4">
    <location>
        <position position="153"/>
    </location>
</feature>
<dbReference type="InterPro" id="IPR036986">
    <property type="entry name" value="S4_RNA-bd_sf"/>
</dbReference>
<evidence type="ECO:0000256" key="2">
    <source>
        <dbReference type="ARBA" id="ARBA00023235"/>
    </source>
</evidence>
<gene>
    <name evidence="8" type="ORF">EDC25_10958</name>
</gene>
<dbReference type="PROSITE" id="PS50889">
    <property type="entry name" value="S4"/>
    <property type="match status" value="1"/>
</dbReference>
<evidence type="ECO:0000256" key="6">
    <source>
        <dbReference type="RuleBase" id="RU362028"/>
    </source>
</evidence>
<proteinExistence type="inferred from homology"/>
<evidence type="ECO:0000256" key="1">
    <source>
        <dbReference type="ARBA" id="ARBA00010876"/>
    </source>
</evidence>
<dbReference type="EC" id="5.4.99.-" evidence="6"/>
<dbReference type="InterPro" id="IPR006224">
    <property type="entry name" value="PsdUridine_synth_RluA-like_CS"/>
</dbReference>
<dbReference type="SUPFAM" id="SSF55120">
    <property type="entry name" value="Pseudouridine synthase"/>
    <property type="match status" value="1"/>
</dbReference>
<feature type="domain" description="RNA-binding S4" evidence="7">
    <location>
        <begin position="33"/>
        <end position="93"/>
    </location>
</feature>
<name>A0A4R3LFG2_9GAMM</name>
<evidence type="ECO:0000313" key="9">
    <source>
        <dbReference type="Proteomes" id="UP000294599"/>
    </source>
</evidence>
<dbReference type="CDD" id="cd02869">
    <property type="entry name" value="PseudoU_synth_RluA_like"/>
    <property type="match status" value="1"/>
</dbReference>
<comment type="caution">
    <text evidence="8">The sequence shown here is derived from an EMBL/GenBank/DDBJ whole genome shotgun (WGS) entry which is preliminary data.</text>
</comment>
<dbReference type="InterPro" id="IPR050188">
    <property type="entry name" value="RluA_PseudoU_synthase"/>
</dbReference>
<dbReference type="NCBIfam" id="TIGR00005">
    <property type="entry name" value="rluA_subfam"/>
    <property type="match status" value="1"/>
</dbReference>
<dbReference type="Gene3D" id="3.10.290.10">
    <property type="entry name" value="RNA-binding S4 domain"/>
    <property type="match status" value="1"/>
</dbReference>
<dbReference type="InterPro" id="IPR006225">
    <property type="entry name" value="PsdUridine_synth_RluC/D"/>
</dbReference>
<dbReference type="Proteomes" id="UP000294599">
    <property type="component" value="Unassembled WGS sequence"/>
</dbReference>
<dbReference type="InterPro" id="IPR020103">
    <property type="entry name" value="PsdUridine_synth_cat_dom_sf"/>
</dbReference>
<comment type="catalytic activity">
    <reaction evidence="3">
        <text>uridine(1911/1915/1917) in 23S rRNA = pseudouridine(1911/1915/1917) in 23S rRNA</text>
        <dbReference type="Rhea" id="RHEA:42524"/>
        <dbReference type="Rhea" id="RHEA-COMP:10097"/>
        <dbReference type="Rhea" id="RHEA-COMP:10098"/>
        <dbReference type="ChEBI" id="CHEBI:65314"/>
        <dbReference type="ChEBI" id="CHEBI:65315"/>
        <dbReference type="EC" id="5.4.99.23"/>
    </reaction>
</comment>
<evidence type="ECO:0000256" key="4">
    <source>
        <dbReference type="PIRSR" id="PIRSR606225-1"/>
    </source>
</evidence>
<organism evidence="8 9">
    <name type="scientific">Pseudofulvimonas gallinarii</name>
    <dbReference type="NCBI Taxonomy" id="634155"/>
    <lineage>
        <taxon>Bacteria</taxon>
        <taxon>Pseudomonadati</taxon>
        <taxon>Pseudomonadota</taxon>
        <taxon>Gammaproteobacteria</taxon>
        <taxon>Lysobacterales</taxon>
        <taxon>Rhodanobacteraceae</taxon>
        <taxon>Pseudofulvimonas</taxon>
    </lineage>
</organism>
<dbReference type="AlphaFoldDB" id="A0A4R3LFG2"/>
<keyword evidence="2 6" id="KW-0413">Isomerase</keyword>
<dbReference type="InterPro" id="IPR006145">
    <property type="entry name" value="PsdUridine_synth_RsuA/RluA"/>
</dbReference>
<dbReference type="NCBIfam" id="NF008385">
    <property type="entry name" value="PRK11180.1"/>
    <property type="match status" value="1"/>
</dbReference>
<evidence type="ECO:0000313" key="8">
    <source>
        <dbReference type="EMBL" id="TCS98205.1"/>
    </source>
</evidence>
<dbReference type="EMBL" id="SMAF01000009">
    <property type="protein sequence ID" value="TCS98205.1"/>
    <property type="molecule type" value="Genomic_DNA"/>
</dbReference>
<dbReference type="Gene3D" id="3.30.2350.10">
    <property type="entry name" value="Pseudouridine synthase"/>
    <property type="match status" value="1"/>
</dbReference>
<keyword evidence="5" id="KW-0694">RNA-binding</keyword>
<comment type="function">
    <text evidence="6">Responsible for synthesis of pseudouridine from uracil.</text>
</comment>
<dbReference type="GO" id="GO:0003723">
    <property type="term" value="F:RNA binding"/>
    <property type="evidence" value="ECO:0007669"/>
    <property type="project" value="UniProtKB-KW"/>
</dbReference>
<reference evidence="8 9" key="1">
    <citation type="submission" date="2019-03" db="EMBL/GenBank/DDBJ databases">
        <title>Genomic Encyclopedia of Type Strains, Phase IV (KMG-IV): sequencing the most valuable type-strain genomes for metagenomic binning, comparative biology and taxonomic classification.</title>
        <authorList>
            <person name="Goeker M."/>
        </authorList>
    </citation>
    <scope>NUCLEOTIDE SEQUENCE [LARGE SCALE GENOMIC DNA]</scope>
    <source>
        <strain evidence="8 9">DSM 21944</strain>
    </source>
</reference>
<dbReference type="Pfam" id="PF01479">
    <property type="entry name" value="S4"/>
    <property type="match status" value="1"/>
</dbReference>
<dbReference type="SMART" id="SM00363">
    <property type="entry name" value="S4"/>
    <property type="match status" value="1"/>
</dbReference>
<dbReference type="GO" id="GO:0000455">
    <property type="term" value="P:enzyme-directed rRNA pseudouridine synthesis"/>
    <property type="evidence" value="ECO:0007669"/>
    <property type="project" value="UniProtKB-ARBA"/>
</dbReference>
<keyword evidence="9" id="KW-1185">Reference proteome</keyword>
<accession>A0A4R3LFG2</accession>